<dbReference type="OrthoDB" id="9811174at2"/>
<dbReference type="SUPFAM" id="SSF46955">
    <property type="entry name" value="Putative DNA-binding domain"/>
    <property type="match status" value="1"/>
</dbReference>
<dbReference type="InterPro" id="IPR000551">
    <property type="entry name" value="MerR-type_HTH_dom"/>
</dbReference>
<dbReference type="PANTHER" id="PTHR30204:SF98">
    <property type="entry name" value="HTH-TYPE TRANSCRIPTIONAL REGULATOR ADHR"/>
    <property type="match status" value="1"/>
</dbReference>
<dbReference type="PANTHER" id="PTHR30204">
    <property type="entry name" value="REDOX-CYCLING DRUG-SENSING TRANSCRIPTIONAL ACTIVATOR SOXR"/>
    <property type="match status" value="1"/>
</dbReference>
<dbReference type="RefSeq" id="WP_061993621.1">
    <property type="nucleotide sequence ID" value="NZ_DF968005.1"/>
</dbReference>
<evidence type="ECO:0000313" key="5">
    <source>
        <dbReference type="Proteomes" id="UP000253891"/>
    </source>
</evidence>
<reference evidence="4 5" key="1">
    <citation type="journal article" date="2015" name="BMC Genomics">
        <title>Comparative genomics of Fructobacillus spp. and Leuconostoc spp. reveals niche-specific evolution of Fructobacillus spp.</title>
        <authorList>
            <person name="Endo A."/>
            <person name="Tanizawa Y."/>
            <person name="Tanaka N."/>
            <person name="Maeno S."/>
            <person name="Kumar H."/>
            <person name="Shiwa Y."/>
            <person name="Okada S."/>
            <person name="Yoshikawa H."/>
            <person name="Dicks L."/>
            <person name="Nakagawa J."/>
            <person name="Arita M."/>
        </authorList>
    </citation>
    <scope>NUCLEOTIDE SEQUENCE [LARGE SCALE GENOMIC DNA]</scope>
    <source>
        <strain evidence="4 5">JCM 12225</strain>
    </source>
</reference>
<evidence type="ECO:0000313" key="4">
    <source>
        <dbReference type="EMBL" id="GAP00317.1"/>
    </source>
</evidence>
<feature type="domain" description="HTH merR-type" evidence="3">
    <location>
        <begin position="7"/>
        <end position="75"/>
    </location>
</feature>
<dbReference type="Pfam" id="PF13411">
    <property type="entry name" value="MerR_1"/>
    <property type="match status" value="1"/>
</dbReference>
<dbReference type="Gene3D" id="1.10.1660.10">
    <property type="match status" value="1"/>
</dbReference>
<gene>
    <name evidence="4" type="ORF">FFIC_283340</name>
</gene>
<dbReference type="PROSITE" id="PS50937">
    <property type="entry name" value="HTH_MERR_2"/>
    <property type="match status" value="1"/>
</dbReference>
<name>A0A0K8MIC1_9LACO</name>
<accession>A0A0K8MIC1</accession>
<dbReference type="CDD" id="cd01109">
    <property type="entry name" value="HTH_YyaN"/>
    <property type="match status" value="1"/>
</dbReference>
<dbReference type="SMART" id="SM00422">
    <property type="entry name" value="HTH_MERR"/>
    <property type="match status" value="1"/>
</dbReference>
<dbReference type="Proteomes" id="UP000253891">
    <property type="component" value="Unassembled WGS sequence"/>
</dbReference>
<dbReference type="EMBL" id="DF968005">
    <property type="protein sequence ID" value="GAP00317.1"/>
    <property type="molecule type" value="Genomic_DNA"/>
</dbReference>
<sequence length="142" mass="17229">MDKEQPQFKIKTVVEKTGLSEHTLRYYEKEGLVVPARTETNIRQYSQGDVEWLFFIDHMRSTDMSIQDLKSFVELRRYGTDYEQDILDILLRHRDNVQDKLTAYQKNLEMLNHKIDTYTDQLKNRDKNLYEYFVEINQDRLK</sequence>
<evidence type="ECO:0000256" key="2">
    <source>
        <dbReference type="SAM" id="Coils"/>
    </source>
</evidence>
<keyword evidence="1" id="KW-0238">DNA-binding</keyword>
<dbReference type="AlphaFoldDB" id="A0A0K8MIC1"/>
<dbReference type="InterPro" id="IPR047057">
    <property type="entry name" value="MerR_fam"/>
</dbReference>
<evidence type="ECO:0000256" key="1">
    <source>
        <dbReference type="ARBA" id="ARBA00023125"/>
    </source>
</evidence>
<organism evidence="4 5">
    <name type="scientific">Fructobacillus ficulneus</name>
    <dbReference type="NCBI Taxonomy" id="157463"/>
    <lineage>
        <taxon>Bacteria</taxon>
        <taxon>Bacillati</taxon>
        <taxon>Bacillota</taxon>
        <taxon>Bacilli</taxon>
        <taxon>Lactobacillales</taxon>
        <taxon>Lactobacillaceae</taxon>
        <taxon>Fructobacillus</taxon>
    </lineage>
</organism>
<dbReference type="GO" id="GO:0003700">
    <property type="term" value="F:DNA-binding transcription factor activity"/>
    <property type="evidence" value="ECO:0007669"/>
    <property type="project" value="InterPro"/>
</dbReference>
<evidence type="ECO:0000259" key="3">
    <source>
        <dbReference type="PROSITE" id="PS50937"/>
    </source>
</evidence>
<keyword evidence="5" id="KW-1185">Reference proteome</keyword>
<dbReference type="STRING" id="157463.GCA_001047075_01206"/>
<dbReference type="InterPro" id="IPR009061">
    <property type="entry name" value="DNA-bd_dom_put_sf"/>
</dbReference>
<keyword evidence="2" id="KW-0175">Coiled coil</keyword>
<feature type="coiled-coil region" evidence="2">
    <location>
        <begin position="87"/>
        <end position="121"/>
    </location>
</feature>
<dbReference type="GO" id="GO:0003677">
    <property type="term" value="F:DNA binding"/>
    <property type="evidence" value="ECO:0007669"/>
    <property type="project" value="UniProtKB-KW"/>
</dbReference>
<protein>
    <submittedName>
        <fullName evidence="4">Transcriptional regulator</fullName>
    </submittedName>
</protein>
<proteinExistence type="predicted"/>